<sequence length="508" mass="56235">MVTTFRITLITLIINTFSNRLIAQPTGIFDGQTDVGIVRQAGSTKYDPRTQRYTVTGSGSNMWFGSDAFHFAWKKMKGDFILSTRAHFTGQGKAAHRKWGIMIRSSLDSASRHINGTVHGDGLTSLQFRKTNGANTEEVKTTINHADVLQLERKGNTYILSVARNGIPFISEKLDNIHLGEEVYAGIFVCSHDQNASEQALFSNVRLVVPAPPDLTPYRQYIGSLLEIMDIATQTSTIVYQTPGSIQAPNWNKDGKSLIYNADGKLYQFDLSTQTPAVIPTGVAKNNNNDHVLSFDGKWLAISSGEGEKGASVGYVVPRTGGEPVRVNKTGPSYMHGWSPDGKYLVFTGQRNNDFDIYRVPAAGGEEVRLTTAPGLDDGPEYTPDGKYIYFNSVRTGMMQIWRMAPDGSEQTQVTDDGFHNWFPHISPDGKWIVFLSFLKEEVDAADHPFYKHVYLRLMPAAGGPAKVIAYLYGGQGTINTPSWSPDSKRIAFVSNTNLLFPVFPRER</sequence>
<dbReference type="PANTHER" id="PTHR36842:SF1">
    <property type="entry name" value="PROTEIN TOLB"/>
    <property type="match status" value="1"/>
</dbReference>
<organism evidence="2 3">
    <name type="scientific">Chitinophaga agri</name>
    <dbReference type="NCBI Taxonomy" id="2703787"/>
    <lineage>
        <taxon>Bacteria</taxon>
        <taxon>Pseudomonadati</taxon>
        <taxon>Bacteroidota</taxon>
        <taxon>Chitinophagia</taxon>
        <taxon>Chitinophagales</taxon>
        <taxon>Chitinophagaceae</taxon>
        <taxon>Chitinophaga</taxon>
    </lineage>
</organism>
<protein>
    <submittedName>
        <fullName evidence="2">TolB family protein</fullName>
    </submittedName>
</protein>
<proteinExistence type="inferred from homology"/>
<dbReference type="InterPro" id="IPR011659">
    <property type="entry name" value="WD40"/>
</dbReference>
<dbReference type="AlphaFoldDB" id="A0A6B9ZLZ8"/>
<dbReference type="EMBL" id="CP048113">
    <property type="protein sequence ID" value="QHS63440.1"/>
    <property type="molecule type" value="Genomic_DNA"/>
</dbReference>
<dbReference type="KEGG" id="chih:GWR21_28790"/>
<name>A0A6B9ZLZ8_9BACT</name>
<accession>A0A6B9ZLZ8</accession>
<gene>
    <name evidence="2" type="ORF">GWR21_28790</name>
</gene>
<dbReference type="Pfam" id="PF07676">
    <property type="entry name" value="PD40"/>
    <property type="match status" value="4"/>
</dbReference>
<dbReference type="Proteomes" id="UP000476411">
    <property type="component" value="Chromosome"/>
</dbReference>
<reference evidence="2 3" key="1">
    <citation type="submission" date="2020-01" db="EMBL/GenBank/DDBJ databases">
        <title>Complete genome sequence of Chitinophaga sp. H33E-04 isolated from quinoa roots.</title>
        <authorList>
            <person name="Weon H.-Y."/>
            <person name="Lee S.A."/>
        </authorList>
    </citation>
    <scope>NUCLEOTIDE SEQUENCE [LARGE SCALE GENOMIC DNA]</scope>
    <source>
        <strain evidence="2 3">H33E-04</strain>
    </source>
</reference>
<dbReference type="RefSeq" id="WP_162335156.1">
    <property type="nucleotide sequence ID" value="NZ_CP048113.1"/>
</dbReference>
<dbReference type="PANTHER" id="PTHR36842">
    <property type="entry name" value="PROTEIN TOLB HOMOLOG"/>
    <property type="match status" value="1"/>
</dbReference>
<evidence type="ECO:0000313" key="2">
    <source>
        <dbReference type="EMBL" id="QHS63440.1"/>
    </source>
</evidence>
<comment type="similarity">
    <text evidence="1">Belongs to the TolB family.</text>
</comment>
<dbReference type="Gene3D" id="2.60.120.200">
    <property type="match status" value="1"/>
</dbReference>
<keyword evidence="3" id="KW-1185">Reference proteome</keyword>
<dbReference type="Gene3D" id="2.120.10.30">
    <property type="entry name" value="TolB, C-terminal domain"/>
    <property type="match status" value="1"/>
</dbReference>
<dbReference type="InterPro" id="IPR011042">
    <property type="entry name" value="6-blade_b-propeller_TolB-like"/>
</dbReference>
<evidence type="ECO:0000256" key="1">
    <source>
        <dbReference type="ARBA" id="ARBA00009820"/>
    </source>
</evidence>
<evidence type="ECO:0000313" key="3">
    <source>
        <dbReference type="Proteomes" id="UP000476411"/>
    </source>
</evidence>
<dbReference type="SUPFAM" id="SSF82171">
    <property type="entry name" value="DPP6 N-terminal domain-like"/>
    <property type="match status" value="1"/>
</dbReference>